<reference evidence="3 4" key="1">
    <citation type="journal article" date="2023" name="Int. J. Syst. Evol. Microbiol.">
        <title>Terrisporobacter hibernicus sp. nov., isolated from bovine faeces in Northern Ireland.</title>
        <authorList>
            <person name="Mitchell M."/>
            <person name="Nguyen S.V."/>
            <person name="Connor M."/>
            <person name="Fairley D.J."/>
            <person name="Donoghue O."/>
            <person name="Marshall H."/>
            <person name="Koolman L."/>
            <person name="McMullan G."/>
            <person name="Schaffer K.E."/>
            <person name="McGrath J.W."/>
            <person name="Fanning S."/>
        </authorList>
    </citation>
    <scope>NUCLEOTIDE SEQUENCE [LARGE SCALE GENOMIC DNA]</scope>
    <source>
        <strain evidence="3 4">MCA3</strain>
    </source>
</reference>
<dbReference type="EMBL" id="CP081135">
    <property type="protein sequence ID" value="UEL48750.1"/>
    <property type="molecule type" value="Genomic_DNA"/>
</dbReference>
<keyword evidence="4" id="KW-1185">Reference proteome</keyword>
<organism evidence="3 4">
    <name type="scientific">Terrisporobacter hibernicus</name>
    <dbReference type="NCBI Taxonomy" id="2813371"/>
    <lineage>
        <taxon>Bacteria</taxon>
        <taxon>Bacillati</taxon>
        <taxon>Bacillota</taxon>
        <taxon>Clostridia</taxon>
        <taxon>Peptostreptococcales</taxon>
        <taxon>Peptostreptococcaceae</taxon>
        <taxon>Terrisporobacter</taxon>
    </lineage>
</organism>
<dbReference type="InterPro" id="IPR005039">
    <property type="entry name" value="Ant_C"/>
</dbReference>
<dbReference type="RefSeq" id="WP_228416770.1">
    <property type="nucleotide sequence ID" value="NZ_CP081135.1"/>
</dbReference>
<evidence type="ECO:0000313" key="3">
    <source>
        <dbReference type="EMBL" id="UEL48750.1"/>
    </source>
</evidence>
<name>A0AAX2ZKB9_9FIRM</name>
<feature type="domain" description="AntA/AntB antirepressor" evidence="2">
    <location>
        <begin position="18"/>
        <end position="86"/>
    </location>
</feature>
<dbReference type="GO" id="GO:0003677">
    <property type="term" value="F:DNA binding"/>
    <property type="evidence" value="ECO:0007669"/>
    <property type="project" value="InterPro"/>
</dbReference>
<protein>
    <submittedName>
        <fullName evidence="3">AntA/AntB antirepressor family protein</fullName>
    </submittedName>
</protein>
<evidence type="ECO:0000259" key="2">
    <source>
        <dbReference type="Pfam" id="PF08346"/>
    </source>
</evidence>
<dbReference type="KEGG" id="tem:JW646_04665"/>
<dbReference type="AlphaFoldDB" id="A0AAX2ZKB9"/>
<gene>
    <name evidence="3" type="ORF">JW646_04665</name>
</gene>
<dbReference type="Pfam" id="PF03374">
    <property type="entry name" value="ANT"/>
    <property type="match status" value="1"/>
</dbReference>
<feature type="domain" description="Antirepressor protein C-terminal" evidence="1">
    <location>
        <begin position="167"/>
        <end position="247"/>
    </location>
</feature>
<sequence length="259" mass="30766">MEKRLIPYIINDSGEVIVSGRELHDFLQIKTPFKIWIPRMIEYGFEEKEDYEIVIQKYQTSGGMQDLKDYMLKADMAKEICMFQRSDRGRQARLYFINLEKKFNSPEAILDRLRQLLDYNTSYSQNSHEEIMNPSQVTSQIIPSNPNMTNQLVPSYMAHNYNSENFSDLLTNFRDTAKMFGMKENMLISWLILRNFCYRDNYNSMRPYSQYMKYFNLRPFKSPAGHSGIQALINSRGRDYFTNLLMNENLMEVEYINVL</sequence>
<accession>A0AAX2ZKB9</accession>
<evidence type="ECO:0000313" key="4">
    <source>
        <dbReference type="Proteomes" id="UP001198983"/>
    </source>
</evidence>
<proteinExistence type="predicted"/>
<dbReference type="Pfam" id="PF08346">
    <property type="entry name" value="AntA"/>
    <property type="match status" value="1"/>
</dbReference>
<dbReference type="Proteomes" id="UP001198983">
    <property type="component" value="Chromosome"/>
</dbReference>
<dbReference type="InterPro" id="IPR013557">
    <property type="entry name" value="AntA/B_antirep"/>
</dbReference>
<evidence type="ECO:0000259" key="1">
    <source>
        <dbReference type="Pfam" id="PF03374"/>
    </source>
</evidence>